<dbReference type="Proteomes" id="UP000230069">
    <property type="component" value="Unassembled WGS sequence"/>
</dbReference>
<dbReference type="GO" id="GO:0071277">
    <property type="term" value="P:cellular response to calcium ion"/>
    <property type="evidence" value="ECO:0007669"/>
    <property type="project" value="InterPro"/>
</dbReference>
<dbReference type="InParanoid" id="A0A2G5F5V7"/>
<evidence type="ECO:0000259" key="2">
    <source>
        <dbReference type="PROSITE" id="PS50206"/>
    </source>
</evidence>
<dbReference type="InterPro" id="IPR001763">
    <property type="entry name" value="Rhodanese-like_dom"/>
</dbReference>
<dbReference type="Gene3D" id="3.40.250.10">
    <property type="entry name" value="Rhodanese-like domain"/>
    <property type="match status" value="1"/>
</dbReference>
<dbReference type="InterPro" id="IPR036873">
    <property type="entry name" value="Rhodanese-like_dom_sf"/>
</dbReference>
<dbReference type="OrthoDB" id="2015023at2759"/>
<evidence type="ECO:0000256" key="1">
    <source>
        <dbReference type="SAM" id="MobiDB-lite"/>
    </source>
</evidence>
<dbReference type="PANTHER" id="PTHR34209">
    <property type="entry name" value="RHODANESE/CELL CYCLE CONTROL PHOSPHATASE SUPERFAMILY PROTEIN"/>
    <property type="match status" value="1"/>
</dbReference>
<dbReference type="CDD" id="cd00158">
    <property type="entry name" value="RHOD"/>
    <property type="match status" value="1"/>
</dbReference>
<dbReference type="FunCoup" id="A0A2G5F5V7">
    <property type="interactions" value="1259"/>
</dbReference>
<evidence type="ECO:0000313" key="3">
    <source>
        <dbReference type="EMBL" id="PIA63418.1"/>
    </source>
</evidence>
<dbReference type="InterPro" id="IPR044690">
    <property type="entry name" value="CAS_plant"/>
</dbReference>
<organism evidence="3 4">
    <name type="scientific">Aquilegia coerulea</name>
    <name type="common">Rocky mountain columbine</name>
    <dbReference type="NCBI Taxonomy" id="218851"/>
    <lineage>
        <taxon>Eukaryota</taxon>
        <taxon>Viridiplantae</taxon>
        <taxon>Streptophyta</taxon>
        <taxon>Embryophyta</taxon>
        <taxon>Tracheophyta</taxon>
        <taxon>Spermatophyta</taxon>
        <taxon>Magnoliopsida</taxon>
        <taxon>Ranunculales</taxon>
        <taxon>Ranunculaceae</taxon>
        <taxon>Thalictroideae</taxon>
        <taxon>Aquilegia</taxon>
    </lineage>
</organism>
<name>A0A2G5F5V7_AQUCA</name>
<reference evidence="3 4" key="1">
    <citation type="submission" date="2017-09" db="EMBL/GenBank/DDBJ databases">
        <title>WGS assembly of Aquilegia coerulea Goldsmith.</title>
        <authorList>
            <person name="Hodges S."/>
            <person name="Kramer E."/>
            <person name="Nordborg M."/>
            <person name="Tomkins J."/>
            <person name="Borevitz J."/>
            <person name="Derieg N."/>
            <person name="Yan J."/>
            <person name="Mihaltcheva S."/>
            <person name="Hayes R.D."/>
            <person name="Rokhsar D."/>
        </authorList>
    </citation>
    <scope>NUCLEOTIDE SEQUENCE [LARGE SCALE GENOMIC DNA]</scope>
    <source>
        <strain evidence="4">cv. Goldsmith</strain>
    </source>
</reference>
<dbReference type="PANTHER" id="PTHR34209:SF1">
    <property type="entry name" value="CALCIUM SENSING RECEPTOR, CHLOROPLASTIC"/>
    <property type="match status" value="1"/>
</dbReference>
<dbReference type="PROSITE" id="PS50206">
    <property type="entry name" value="RHODANESE_3"/>
    <property type="match status" value="1"/>
</dbReference>
<proteinExistence type="predicted"/>
<accession>A0A2G5F5V7</accession>
<feature type="region of interest" description="Disordered" evidence="1">
    <location>
        <begin position="1"/>
        <end position="28"/>
    </location>
</feature>
<dbReference type="GO" id="GO:0009704">
    <property type="term" value="P:de-etiolation"/>
    <property type="evidence" value="ECO:0007669"/>
    <property type="project" value="InterPro"/>
</dbReference>
<sequence>MAFRAVSTASRPPLLPSPPSSSSFSFSTPKLPSLSKSAPLKTQFQPISVSLPTTLTAISLFTLVTSPNEAKAFTLSKDEIMTSLTQVEDTIDQAQEVGSNILDLTQGVIKVVIDTLKPGIDVALPLLQKAGEQALKIASPVFSEASKKTQEAFQSQGIDTAPVLSAAKTVTEAAQQSSKVLDVAKPIASSTVQTISSAGPIVIVETAGAIFLVYILLPPIWSAISFNLRGYKGKLSPAQTLDLLSTPNYVLIDIRSEKDKEKAGLPRLPSNAKNKMISIPLEELPSKIKNIVRNTKQVEAEIAALKISYLKRISKGSNIVIMDSYSDIAKIVAKTLTSLGFKNCWIMADGFSGGKGWIQSRLGVDSIVSFAEVLSPSRVIPAVRKFGTSSSASFQSSRKFLPGSTE</sequence>
<gene>
    <name evidence="3" type="ORF">AQUCO_00201037v1</name>
</gene>
<dbReference type="GO" id="GO:0090333">
    <property type="term" value="P:regulation of stomatal closure"/>
    <property type="evidence" value="ECO:0007669"/>
    <property type="project" value="InterPro"/>
</dbReference>
<dbReference type="STRING" id="218851.A0A2G5F5V7"/>
<evidence type="ECO:0000313" key="4">
    <source>
        <dbReference type="Proteomes" id="UP000230069"/>
    </source>
</evidence>
<feature type="domain" description="Rhodanese" evidence="2">
    <location>
        <begin position="245"/>
        <end position="366"/>
    </location>
</feature>
<dbReference type="Pfam" id="PF00581">
    <property type="entry name" value="Rhodanese"/>
    <property type="match status" value="1"/>
</dbReference>
<protein>
    <recommendedName>
        <fullName evidence="2">Rhodanese domain-containing protein</fullName>
    </recommendedName>
</protein>
<dbReference type="EMBL" id="KZ305019">
    <property type="protein sequence ID" value="PIA63418.1"/>
    <property type="molecule type" value="Genomic_DNA"/>
</dbReference>
<keyword evidence="4" id="KW-1185">Reference proteome</keyword>
<dbReference type="SUPFAM" id="SSF52821">
    <property type="entry name" value="Rhodanese/Cell cycle control phosphatase"/>
    <property type="match status" value="1"/>
</dbReference>
<dbReference type="AlphaFoldDB" id="A0A2G5F5V7"/>